<name>A0A3G6RNC4_CHRLC</name>
<sequence>MKWKATIFLVYIMALFLVPCSDANNSCESSVGVTKVTSHDHDQDKDDSCTPFCQCACCSVSVASFNFELPEFGILTHIFTSKKVVIRDSSFISHYSGTIWQPPKFNV</sequence>
<dbReference type="KEGG" id="clac:EG342_20510"/>
<evidence type="ECO:0000313" key="4">
    <source>
        <dbReference type="Proteomes" id="UP000236262"/>
    </source>
</evidence>
<dbReference type="InterPro" id="IPR046601">
    <property type="entry name" value="DUF6660"/>
</dbReference>
<dbReference type="Proteomes" id="UP000236262">
    <property type="component" value="Unassembled WGS sequence"/>
</dbReference>
<evidence type="ECO:0008006" key="6">
    <source>
        <dbReference type="Google" id="ProtNLM"/>
    </source>
</evidence>
<evidence type="ECO:0000313" key="3">
    <source>
        <dbReference type="EMBL" id="PNW12676.1"/>
    </source>
</evidence>
<feature type="signal peptide" evidence="1">
    <location>
        <begin position="1"/>
        <end position="23"/>
    </location>
</feature>
<reference evidence="3 4" key="1">
    <citation type="submission" date="2018-01" db="EMBL/GenBank/DDBJ databases">
        <title>Draft genome sequences of Chryseobacterium lactis NCTC11390, Chryseobacterium oncorhynchi 701B-08, and Chryseobacterium viscerum 687B-08.</title>
        <authorList>
            <person name="Jeong J.-J."/>
            <person name="Lee Y.J."/>
            <person name="Park B."/>
            <person name="Choi I.-G."/>
            <person name="Kim K.D."/>
        </authorList>
    </citation>
    <scope>NUCLEOTIDE SEQUENCE [LARGE SCALE GENOMIC DNA]</scope>
    <source>
        <strain evidence="3 4">NCTC11390</strain>
    </source>
</reference>
<organism evidence="3 4">
    <name type="scientific">Chryseobacterium lactis</name>
    <dbReference type="NCBI Taxonomy" id="1241981"/>
    <lineage>
        <taxon>Bacteria</taxon>
        <taxon>Pseudomonadati</taxon>
        <taxon>Bacteroidota</taxon>
        <taxon>Flavobacteriia</taxon>
        <taxon>Flavobacteriales</taxon>
        <taxon>Weeksellaceae</taxon>
        <taxon>Chryseobacterium group</taxon>
        <taxon>Chryseobacterium</taxon>
    </lineage>
</organism>
<dbReference type="Pfam" id="PF20365">
    <property type="entry name" value="DUF6660"/>
    <property type="match status" value="1"/>
</dbReference>
<dbReference type="RefSeq" id="WP_103292781.1">
    <property type="nucleotide sequence ID" value="NZ_CP033924.1"/>
</dbReference>
<keyword evidence="1" id="KW-0732">Signal</keyword>
<dbReference type="Proteomes" id="UP000279972">
    <property type="component" value="Chromosome"/>
</dbReference>
<dbReference type="EMBL" id="CP033924">
    <property type="protein sequence ID" value="AZA84121.1"/>
    <property type="molecule type" value="Genomic_DNA"/>
</dbReference>
<keyword evidence="5" id="KW-1185">Reference proteome</keyword>
<proteinExistence type="predicted"/>
<evidence type="ECO:0000313" key="5">
    <source>
        <dbReference type="Proteomes" id="UP000279972"/>
    </source>
</evidence>
<dbReference type="EMBL" id="PPEH01000006">
    <property type="protein sequence ID" value="PNW12676.1"/>
    <property type="molecule type" value="Genomic_DNA"/>
</dbReference>
<evidence type="ECO:0000313" key="2">
    <source>
        <dbReference type="EMBL" id="AZA84121.1"/>
    </source>
</evidence>
<gene>
    <name evidence="3" type="ORF">C1637_16670</name>
    <name evidence="2" type="ORF">EG342_20510</name>
</gene>
<protein>
    <recommendedName>
        <fullName evidence="6">DUF2946 domain-containing protein</fullName>
    </recommendedName>
</protein>
<dbReference type="AlphaFoldDB" id="A0A3G6RNC4"/>
<evidence type="ECO:0000256" key="1">
    <source>
        <dbReference type="SAM" id="SignalP"/>
    </source>
</evidence>
<feature type="chain" id="PRO_5044593890" description="DUF2946 domain-containing protein" evidence="1">
    <location>
        <begin position="24"/>
        <end position="107"/>
    </location>
</feature>
<accession>A0A3G6RNC4</accession>
<reference evidence="2 5" key="2">
    <citation type="submission" date="2018-11" db="EMBL/GenBank/DDBJ databases">
        <title>Proposal to divide the Flavobacteriaceae and reorganize its genera based on Amino Acid Identity values calculated from whole genome sequences.</title>
        <authorList>
            <person name="Nicholson A.C."/>
            <person name="Gulvik C.A."/>
            <person name="Whitney A.M."/>
            <person name="Humrighouse B.W."/>
            <person name="Bell M."/>
            <person name="Holmes B."/>
            <person name="Steigerwalt A.G."/>
            <person name="Villarma A."/>
            <person name="Sheth M."/>
            <person name="Batra D."/>
            <person name="Pryor J."/>
            <person name="Bernardet J.-F."/>
            <person name="Hugo C."/>
            <person name="Kampfer P."/>
            <person name="Newman J."/>
            <person name="McQuiston J.R."/>
        </authorList>
    </citation>
    <scope>NUCLEOTIDE SEQUENCE [LARGE SCALE GENOMIC DNA]</scope>
    <source>
        <strain evidence="2 5">KC_1864</strain>
    </source>
</reference>